<evidence type="ECO:0000256" key="2">
    <source>
        <dbReference type="SAM" id="SignalP"/>
    </source>
</evidence>
<dbReference type="EMBL" id="JAGGKX010000002">
    <property type="protein sequence ID" value="MBP1968532.1"/>
    <property type="molecule type" value="Genomic_DNA"/>
</dbReference>
<dbReference type="PANTHER" id="PTHR47245">
    <property type="entry name" value="PEPTIDYLPROLYL ISOMERASE"/>
    <property type="match status" value="1"/>
</dbReference>
<dbReference type="Pfam" id="PF13624">
    <property type="entry name" value="SurA_N_3"/>
    <property type="match status" value="1"/>
</dbReference>
<organism evidence="3 4">
    <name type="scientific">Virgibacillus natechei</name>
    <dbReference type="NCBI Taxonomy" id="1216297"/>
    <lineage>
        <taxon>Bacteria</taxon>
        <taxon>Bacillati</taxon>
        <taxon>Bacillota</taxon>
        <taxon>Bacilli</taxon>
        <taxon>Bacillales</taxon>
        <taxon>Bacillaceae</taxon>
        <taxon>Virgibacillus</taxon>
    </lineage>
</organism>
<protein>
    <submittedName>
        <fullName evidence="3">Uncharacterized protein YfbU (UPF0304 family)</fullName>
    </submittedName>
</protein>
<dbReference type="Proteomes" id="UP001519345">
    <property type="component" value="Unassembled WGS sequence"/>
</dbReference>
<gene>
    <name evidence="3" type="ORF">J2Z83_000624</name>
</gene>
<dbReference type="InterPro" id="IPR050245">
    <property type="entry name" value="PrsA_foldase"/>
</dbReference>
<dbReference type="InterPro" id="IPR027304">
    <property type="entry name" value="Trigger_fact/SurA_dom_sf"/>
</dbReference>
<evidence type="ECO:0000313" key="4">
    <source>
        <dbReference type="Proteomes" id="UP001519345"/>
    </source>
</evidence>
<name>A0ABS4IC65_9BACI</name>
<keyword evidence="4" id="KW-1185">Reference proteome</keyword>
<reference evidence="3 4" key="1">
    <citation type="submission" date="2021-03" db="EMBL/GenBank/DDBJ databases">
        <title>Genomic Encyclopedia of Type Strains, Phase IV (KMG-IV): sequencing the most valuable type-strain genomes for metagenomic binning, comparative biology and taxonomic classification.</title>
        <authorList>
            <person name="Goeker M."/>
        </authorList>
    </citation>
    <scope>NUCLEOTIDE SEQUENCE [LARGE SCALE GENOMIC DNA]</scope>
    <source>
        <strain evidence="3 4">DSM 25609</strain>
    </source>
</reference>
<dbReference type="Gene3D" id="1.10.4030.10">
    <property type="entry name" value="Porin chaperone SurA, peptide-binding domain"/>
    <property type="match status" value="1"/>
</dbReference>
<feature type="chain" id="PRO_5046621561" evidence="2">
    <location>
        <begin position="19"/>
        <end position="233"/>
    </location>
</feature>
<sequence length="233" mass="26413">MKKLIVLAFALSIMIVLAACGDDGQQEDAEQEAQPAATDPVEFTDEEKVEEDSSVADVNGSEITGDKYNALYPQVKMSLQQNGQDVSDQDQIKEFTINMLIEQELIKQAAQEEGIEITEEEVESEFEMMEEQAGEELTTVLDQFQLSEEEFKAQLNDDLITDRYMQENFDVEVTDEEVEEYYEQLVGEAGDEIGQLEDVEGPIRQQLTMSKTQEMLQAEINELKEESDIETLI</sequence>
<accession>A0ABS4IC65</accession>
<keyword evidence="2" id="KW-0732">Signal</keyword>
<comment type="caution">
    <text evidence="3">The sequence shown here is derived from an EMBL/GenBank/DDBJ whole genome shotgun (WGS) entry which is preliminary data.</text>
</comment>
<dbReference type="SUPFAM" id="SSF109998">
    <property type="entry name" value="Triger factor/SurA peptide-binding domain-like"/>
    <property type="match status" value="1"/>
</dbReference>
<evidence type="ECO:0000313" key="3">
    <source>
        <dbReference type="EMBL" id="MBP1968532.1"/>
    </source>
</evidence>
<dbReference type="PROSITE" id="PS51257">
    <property type="entry name" value="PROKAR_LIPOPROTEIN"/>
    <property type="match status" value="1"/>
</dbReference>
<feature type="compositionally biased region" description="Acidic residues" evidence="1">
    <location>
        <begin position="42"/>
        <end position="54"/>
    </location>
</feature>
<dbReference type="RefSeq" id="WP_209461749.1">
    <property type="nucleotide sequence ID" value="NZ_CP110224.1"/>
</dbReference>
<feature type="signal peptide" evidence="2">
    <location>
        <begin position="1"/>
        <end position="18"/>
    </location>
</feature>
<feature type="region of interest" description="Disordered" evidence="1">
    <location>
        <begin position="25"/>
        <end position="61"/>
    </location>
</feature>
<proteinExistence type="predicted"/>
<dbReference type="PANTHER" id="PTHR47245:SF2">
    <property type="entry name" value="PEPTIDYL-PROLYL CIS-TRANS ISOMERASE HP_0175-RELATED"/>
    <property type="match status" value="1"/>
</dbReference>
<evidence type="ECO:0000256" key="1">
    <source>
        <dbReference type="SAM" id="MobiDB-lite"/>
    </source>
</evidence>